<protein>
    <submittedName>
        <fullName evidence="1">Uncharacterized protein</fullName>
    </submittedName>
</protein>
<gene>
    <name evidence="1" type="ORF">CRP01_14590</name>
</gene>
<evidence type="ECO:0000313" key="2">
    <source>
        <dbReference type="Proteomes" id="UP000223913"/>
    </source>
</evidence>
<organism evidence="1 2">
    <name type="scientific">Flavilitoribacter nigricans (strain ATCC 23147 / DSM 23189 / NBRC 102662 / NCIMB 1420 / SS-2)</name>
    <name type="common">Lewinella nigricans</name>
    <dbReference type="NCBI Taxonomy" id="1122177"/>
    <lineage>
        <taxon>Bacteria</taxon>
        <taxon>Pseudomonadati</taxon>
        <taxon>Bacteroidota</taxon>
        <taxon>Saprospiria</taxon>
        <taxon>Saprospirales</taxon>
        <taxon>Lewinellaceae</taxon>
        <taxon>Flavilitoribacter</taxon>
    </lineage>
</organism>
<dbReference type="EMBL" id="PDUD01000020">
    <property type="protein sequence ID" value="PHN05702.1"/>
    <property type="molecule type" value="Genomic_DNA"/>
</dbReference>
<keyword evidence="2" id="KW-1185">Reference proteome</keyword>
<comment type="caution">
    <text evidence="1">The sequence shown here is derived from an EMBL/GenBank/DDBJ whole genome shotgun (WGS) entry which is preliminary data.</text>
</comment>
<proteinExistence type="predicted"/>
<name>A0A2D0NB11_FLAN2</name>
<dbReference type="RefSeq" id="WP_099150793.1">
    <property type="nucleotide sequence ID" value="NZ_PDUD01000020.1"/>
</dbReference>
<evidence type="ECO:0000313" key="1">
    <source>
        <dbReference type="EMBL" id="PHN05702.1"/>
    </source>
</evidence>
<sequence length="93" mass="10056">MSYTKISNLTFSSDVFFEPGVKFYEEDINIVKANNAATNSFELRNASYSEKGSTQQAMVLIGLDADDNPLTAPNDLAVVGCPPGRIPGKEINP</sequence>
<dbReference type="Proteomes" id="UP000223913">
    <property type="component" value="Unassembled WGS sequence"/>
</dbReference>
<dbReference type="AlphaFoldDB" id="A0A2D0NB11"/>
<reference evidence="1 2" key="1">
    <citation type="submission" date="2017-10" db="EMBL/GenBank/DDBJ databases">
        <title>The draft genome sequence of Lewinella nigricans NBRC 102662.</title>
        <authorList>
            <person name="Wang K."/>
        </authorList>
    </citation>
    <scope>NUCLEOTIDE SEQUENCE [LARGE SCALE GENOMIC DNA]</scope>
    <source>
        <strain evidence="1 2">NBRC 102662</strain>
    </source>
</reference>
<accession>A0A2D0NB11</accession>